<evidence type="ECO:0000313" key="2">
    <source>
        <dbReference type="EMBL" id="RTZ18054.1"/>
    </source>
</evidence>
<keyword evidence="1" id="KW-0472">Membrane</keyword>
<dbReference type="CDD" id="cd06662">
    <property type="entry name" value="SURF1"/>
    <property type="match status" value="1"/>
</dbReference>
<keyword evidence="1" id="KW-1133">Transmembrane helix</keyword>
<sequence>MANSLVAHVKSGRFIVVSLLTVVAFSILVNLGLWQLSRAEEKREIEGKVAQLAAQPALELSQVSEQLLVSPTGLKVIFEALPFKGRYLLLDNQNFQGEVGYLALQLVQAESEQWVLLERGFVPAPPLRSQLPEVVWLTEPLRIEGRLYRKSVNPLSHELFIEHGNISRIQNVNYAELESLWGIELERFIVQPQMESWPYPQPWQPVSMNAEKHTGYAVQWFSMAAALVVLSFLLLIRTIRRSK</sequence>
<comment type="subcellular location">
    <subcellularLocation>
        <location evidence="1">Cell membrane</location>
        <topology evidence="1">Multi-pass membrane protein</topology>
    </subcellularLocation>
</comment>
<keyword evidence="1" id="KW-1003">Cell membrane</keyword>
<proteinExistence type="inferred from homology"/>
<evidence type="ECO:0000256" key="1">
    <source>
        <dbReference type="RuleBase" id="RU363076"/>
    </source>
</evidence>
<feature type="transmembrane region" description="Helical" evidence="1">
    <location>
        <begin position="12"/>
        <end position="34"/>
    </location>
</feature>
<organism evidence="2 3">
    <name type="scientific">Vibrio aquaticus</name>
    <dbReference type="NCBI Taxonomy" id="2496559"/>
    <lineage>
        <taxon>Bacteria</taxon>
        <taxon>Pseudomonadati</taxon>
        <taxon>Pseudomonadota</taxon>
        <taxon>Gammaproteobacteria</taxon>
        <taxon>Vibrionales</taxon>
        <taxon>Vibrionaceae</taxon>
        <taxon>Vibrio</taxon>
    </lineage>
</organism>
<dbReference type="AlphaFoldDB" id="A0A432D285"/>
<dbReference type="Proteomes" id="UP000268973">
    <property type="component" value="Unassembled WGS sequence"/>
</dbReference>
<dbReference type="OrthoDB" id="9789940at2"/>
<protein>
    <recommendedName>
        <fullName evidence="1">SURF1-like protein</fullName>
    </recommendedName>
</protein>
<comment type="similarity">
    <text evidence="1">Belongs to the SURF1 family.</text>
</comment>
<reference evidence="2 3" key="1">
    <citation type="submission" date="2018-12" db="EMBL/GenBank/DDBJ databases">
        <title>Vibrio sp. isolated from China Sea.</title>
        <authorList>
            <person name="Li Y."/>
        </authorList>
    </citation>
    <scope>NUCLEOTIDE SEQUENCE [LARGE SCALE GENOMIC DNA]</scope>
    <source>
        <strain evidence="2 3">BEI207</strain>
    </source>
</reference>
<evidence type="ECO:0000313" key="3">
    <source>
        <dbReference type="Proteomes" id="UP000268973"/>
    </source>
</evidence>
<accession>A0A432D285</accession>
<dbReference type="Pfam" id="PF02104">
    <property type="entry name" value="SURF1"/>
    <property type="match status" value="1"/>
</dbReference>
<feature type="transmembrane region" description="Helical" evidence="1">
    <location>
        <begin position="217"/>
        <end position="236"/>
    </location>
</feature>
<dbReference type="RefSeq" id="WP_126572801.1">
    <property type="nucleotide sequence ID" value="NZ_RXZH01000001.1"/>
</dbReference>
<comment type="caution">
    <text evidence="2">The sequence shown here is derived from an EMBL/GenBank/DDBJ whole genome shotgun (WGS) entry which is preliminary data.</text>
</comment>
<dbReference type="PROSITE" id="PS50895">
    <property type="entry name" value="SURF1"/>
    <property type="match status" value="1"/>
</dbReference>
<name>A0A432D285_9VIBR</name>
<keyword evidence="3" id="KW-1185">Reference proteome</keyword>
<dbReference type="EMBL" id="RXZH01000001">
    <property type="protein sequence ID" value="RTZ18054.1"/>
    <property type="molecule type" value="Genomic_DNA"/>
</dbReference>
<gene>
    <name evidence="2" type="ORF">EJ063_04500</name>
</gene>
<keyword evidence="1" id="KW-0812">Transmembrane</keyword>
<dbReference type="GO" id="GO:0005886">
    <property type="term" value="C:plasma membrane"/>
    <property type="evidence" value="ECO:0007669"/>
    <property type="project" value="UniProtKB-SubCell"/>
</dbReference>
<dbReference type="InterPro" id="IPR002994">
    <property type="entry name" value="Surf1/Shy1"/>
</dbReference>